<dbReference type="InterPro" id="IPR036719">
    <property type="entry name" value="Neuro-gated_channel_TM_sf"/>
</dbReference>
<feature type="compositionally biased region" description="Polar residues" evidence="14">
    <location>
        <begin position="526"/>
        <end position="537"/>
    </location>
</feature>
<dbReference type="InterPro" id="IPR038050">
    <property type="entry name" value="Neuro_actylchol_rec"/>
</dbReference>
<dbReference type="PRINTS" id="PR00253">
    <property type="entry name" value="GABAARECEPTR"/>
</dbReference>
<evidence type="ECO:0000256" key="14">
    <source>
        <dbReference type="SAM" id="MobiDB-lite"/>
    </source>
</evidence>
<dbReference type="PROSITE" id="PS00236">
    <property type="entry name" value="NEUROTR_ION_CHANNEL"/>
    <property type="match status" value="1"/>
</dbReference>
<feature type="transmembrane region" description="Helical" evidence="13">
    <location>
        <begin position="313"/>
        <end position="335"/>
    </location>
</feature>
<keyword evidence="10" id="KW-0325">Glycoprotein</keyword>
<comment type="similarity">
    <text evidence="12 13">Belongs to the ligand-gated ion channel (TC 1.A.9) family.</text>
</comment>
<dbReference type="GO" id="GO:0005230">
    <property type="term" value="F:extracellular ligand-gated monoatomic ion channel activity"/>
    <property type="evidence" value="ECO:0007669"/>
    <property type="project" value="InterPro"/>
</dbReference>
<keyword evidence="7 13" id="KW-1133">Transmembrane helix</keyword>
<feature type="compositionally biased region" description="Polar residues" evidence="14">
    <location>
        <begin position="544"/>
        <end position="554"/>
    </location>
</feature>
<dbReference type="InterPro" id="IPR036734">
    <property type="entry name" value="Neur_chan_lig-bd_sf"/>
</dbReference>
<dbReference type="WBParaSite" id="PSAMB.scaffold885size39347.g9453.t1">
    <property type="protein sequence ID" value="PSAMB.scaffold885size39347.g9453.t1"/>
    <property type="gene ID" value="PSAMB.scaffold885size39347.g9453"/>
</dbReference>
<dbReference type="InterPro" id="IPR006202">
    <property type="entry name" value="Neur_chan_lig-bd"/>
</dbReference>
<dbReference type="Gene3D" id="2.70.170.10">
    <property type="entry name" value="Neurotransmitter-gated ion-channel ligand-binding domain"/>
    <property type="match status" value="1"/>
</dbReference>
<evidence type="ECO:0000259" key="15">
    <source>
        <dbReference type="Pfam" id="PF02931"/>
    </source>
</evidence>
<dbReference type="CDD" id="cd19049">
    <property type="entry name" value="LGIC_TM_anion"/>
    <property type="match status" value="1"/>
</dbReference>
<evidence type="ECO:0000313" key="18">
    <source>
        <dbReference type="WBParaSite" id="PSAMB.scaffold885size39347.g9453.t1"/>
    </source>
</evidence>
<organism evidence="17 18">
    <name type="scientific">Plectus sambesii</name>
    <dbReference type="NCBI Taxonomy" id="2011161"/>
    <lineage>
        <taxon>Eukaryota</taxon>
        <taxon>Metazoa</taxon>
        <taxon>Ecdysozoa</taxon>
        <taxon>Nematoda</taxon>
        <taxon>Chromadorea</taxon>
        <taxon>Plectida</taxon>
        <taxon>Plectina</taxon>
        <taxon>Plectoidea</taxon>
        <taxon>Plectidae</taxon>
        <taxon>Plectus</taxon>
    </lineage>
</organism>
<protein>
    <submittedName>
        <fullName evidence="18">Ligand-gated ion channel 50</fullName>
    </submittedName>
</protein>
<proteinExistence type="inferred from homology"/>
<keyword evidence="17" id="KW-1185">Reference proteome</keyword>
<keyword evidence="5 13" id="KW-0812">Transmembrane</keyword>
<keyword evidence="3 13" id="KW-0813">Transport</keyword>
<evidence type="ECO:0000256" key="4">
    <source>
        <dbReference type="ARBA" id="ARBA00022475"/>
    </source>
</evidence>
<evidence type="ECO:0000256" key="11">
    <source>
        <dbReference type="ARBA" id="ARBA00023303"/>
    </source>
</evidence>
<feature type="transmembrane region" description="Helical" evidence="13">
    <location>
        <begin position="341"/>
        <end position="362"/>
    </location>
</feature>
<dbReference type="Gene3D" id="1.20.58.390">
    <property type="entry name" value="Neurotransmitter-gated ion-channel transmembrane domain"/>
    <property type="match status" value="1"/>
</dbReference>
<dbReference type="Proteomes" id="UP000887566">
    <property type="component" value="Unplaced"/>
</dbReference>
<dbReference type="InterPro" id="IPR006028">
    <property type="entry name" value="GABAA/Glycine_rcpt"/>
</dbReference>
<dbReference type="PRINTS" id="PR00252">
    <property type="entry name" value="NRIONCHANNEL"/>
</dbReference>
<feature type="domain" description="Neurotransmitter-gated ion-channel ligand-binding" evidence="15">
    <location>
        <begin position="108"/>
        <end position="310"/>
    </location>
</feature>
<sequence length="640" mass="72237">MARHAFCASCARVHRSIPFQQPPCRCLVTPVCCSSVSSQRRQPSLVLDSYFPIRLLIEIRMSKSWLRTAVVWLGAWRRLFPLLIGLLLVARATGATSRCSRNSINIGRIIEALLADYDVHMLPDADGANVTIELHVQGVSGISEITADFELDVMYSEIWHDSRLGFKHLNVCATNITLKSDFRDKIWTPDTCIINSKDSSIHSSPSENTFVILYENGLVWANYRLKVKAPCKMDLQMFPFDSQQCSLVFESYSFNSDEVRLVWHDTPVTMMEKVELPDFRLIGWNTDHKRLQYPNGVWDRADVQFTFARRYGFYLFQSYFPTSLTVISSWVGFFFDVRSVSARITLGVSSLLALTFQFGNVLRHLPRVSYIKCLDVWMITCVIFIFLTLVELAVVCQLNRWERERQIGSKVLGHWLNTIRKTRSANTRSNGLVSAMGSDSGGSRAANVLRKRLGHNLIGHSGIKNVPNPIATSPVSASPVIDKTVAIQSPAGDTPRTPAPDPLSNPIVARFCQALINKKRPEQADGASTTAETQLLSPTPTTPSNDDAVTSPASGSGGGVTELDVLLPQRMDRLPTLNRRKLTRRRFARLRDWLRGVWERDWSLSSVQVDRISMLMFPIAFGVFNLCYWCIYYIKMDRPV</sequence>
<dbReference type="InterPro" id="IPR006201">
    <property type="entry name" value="Neur_channel"/>
</dbReference>
<evidence type="ECO:0000256" key="5">
    <source>
        <dbReference type="ARBA" id="ARBA00022692"/>
    </source>
</evidence>
<feature type="region of interest" description="Disordered" evidence="14">
    <location>
        <begin position="521"/>
        <end position="562"/>
    </location>
</feature>
<dbReference type="Pfam" id="PF02931">
    <property type="entry name" value="Neur_chan_LBD"/>
    <property type="match status" value="1"/>
</dbReference>
<evidence type="ECO:0000256" key="2">
    <source>
        <dbReference type="ARBA" id="ARBA00004236"/>
    </source>
</evidence>
<dbReference type="InterPro" id="IPR018000">
    <property type="entry name" value="Neurotransmitter_ion_chnl_CS"/>
</dbReference>
<evidence type="ECO:0000256" key="6">
    <source>
        <dbReference type="ARBA" id="ARBA00022729"/>
    </source>
</evidence>
<dbReference type="GO" id="GO:0004888">
    <property type="term" value="F:transmembrane signaling receptor activity"/>
    <property type="evidence" value="ECO:0007669"/>
    <property type="project" value="InterPro"/>
</dbReference>
<dbReference type="FunFam" id="2.70.170.10:FF:000035">
    <property type="entry name" value="Ligand-Gated ion Channel"/>
    <property type="match status" value="1"/>
</dbReference>
<reference evidence="18" key="1">
    <citation type="submission" date="2022-11" db="UniProtKB">
        <authorList>
            <consortium name="WormBaseParasite"/>
        </authorList>
    </citation>
    <scope>IDENTIFICATION</scope>
</reference>
<evidence type="ECO:0000313" key="17">
    <source>
        <dbReference type="Proteomes" id="UP000887566"/>
    </source>
</evidence>
<feature type="domain" description="Neurotransmitter-gated ion-channel transmembrane" evidence="16">
    <location>
        <begin position="319"/>
        <end position="429"/>
    </location>
</feature>
<keyword evidence="4" id="KW-1003">Cell membrane</keyword>
<dbReference type="InterPro" id="IPR006029">
    <property type="entry name" value="Neurotrans-gated_channel_TM"/>
</dbReference>
<evidence type="ECO:0000256" key="1">
    <source>
        <dbReference type="ARBA" id="ARBA00004141"/>
    </source>
</evidence>
<evidence type="ECO:0000256" key="3">
    <source>
        <dbReference type="ARBA" id="ARBA00022448"/>
    </source>
</evidence>
<dbReference type="PANTHER" id="PTHR18945">
    <property type="entry name" value="NEUROTRANSMITTER GATED ION CHANNEL"/>
    <property type="match status" value="1"/>
</dbReference>
<evidence type="ECO:0000256" key="7">
    <source>
        <dbReference type="ARBA" id="ARBA00022989"/>
    </source>
</evidence>
<dbReference type="CDD" id="cd18990">
    <property type="entry name" value="LGIC_ECD_GABAAR"/>
    <property type="match status" value="1"/>
</dbReference>
<feature type="transmembrane region" description="Helical" evidence="13">
    <location>
        <begin position="374"/>
        <end position="395"/>
    </location>
</feature>
<dbReference type="SUPFAM" id="SSF90112">
    <property type="entry name" value="Neurotransmitter-gated ion-channel transmembrane pore"/>
    <property type="match status" value="1"/>
</dbReference>
<keyword evidence="8 13" id="KW-0406">Ion transport</keyword>
<evidence type="ECO:0000256" key="13">
    <source>
        <dbReference type="RuleBase" id="RU000687"/>
    </source>
</evidence>
<evidence type="ECO:0000256" key="8">
    <source>
        <dbReference type="ARBA" id="ARBA00023065"/>
    </source>
</evidence>
<dbReference type="AlphaFoldDB" id="A0A914XP25"/>
<evidence type="ECO:0000259" key="16">
    <source>
        <dbReference type="Pfam" id="PF02932"/>
    </source>
</evidence>
<keyword evidence="11 13" id="KW-0407">Ion channel</keyword>
<feature type="transmembrane region" description="Helical" evidence="13">
    <location>
        <begin position="615"/>
        <end position="634"/>
    </location>
</feature>
<keyword evidence="9 13" id="KW-0472">Membrane</keyword>
<evidence type="ECO:0000256" key="9">
    <source>
        <dbReference type="ARBA" id="ARBA00023136"/>
    </source>
</evidence>
<dbReference type="GO" id="GO:0005886">
    <property type="term" value="C:plasma membrane"/>
    <property type="evidence" value="ECO:0007669"/>
    <property type="project" value="UniProtKB-SubCell"/>
</dbReference>
<evidence type="ECO:0000256" key="10">
    <source>
        <dbReference type="ARBA" id="ARBA00023180"/>
    </source>
</evidence>
<keyword evidence="6" id="KW-0732">Signal</keyword>
<dbReference type="SUPFAM" id="SSF63712">
    <property type="entry name" value="Nicotinic receptor ligand binding domain-like"/>
    <property type="match status" value="1"/>
</dbReference>
<accession>A0A914XP25</accession>
<evidence type="ECO:0000256" key="12">
    <source>
        <dbReference type="ARBA" id="ARBA00061606"/>
    </source>
</evidence>
<dbReference type="NCBIfam" id="TIGR00860">
    <property type="entry name" value="LIC"/>
    <property type="match status" value="1"/>
</dbReference>
<dbReference type="Pfam" id="PF02932">
    <property type="entry name" value="Neur_chan_memb"/>
    <property type="match status" value="1"/>
</dbReference>
<comment type="subcellular location">
    <subcellularLocation>
        <location evidence="2">Cell membrane</location>
    </subcellularLocation>
    <subcellularLocation>
        <location evidence="1">Membrane</location>
        <topology evidence="1">Multi-pass membrane protein</topology>
    </subcellularLocation>
</comment>
<name>A0A914XP25_9BILA</name>